<dbReference type="InterPro" id="IPR036597">
    <property type="entry name" value="Fido-like_dom_sf"/>
</dbReference>
<dbReference type="AlphaFoldDB" id="A0A1W1CQD8"/>
<reference evidence="2" key="1">
    <citation type="submission" date="2016-10" db="EMBL/GenBank/DDBJ databases">
        <authorList>
            <person name="de Groot N.N."/>
        </authorList>
    </citation>
    <scope>NUCLEOTIDE SEQUENCE</scope>
</reference>
<dbReference type="Gene3D" id="1.10.3290.10">
    <property type="entry name" value="Fido-like domain"/>
    <property type="match status" value="1"/>
</dbReference>
<organism evidence="2">
    <name type="scientific">hydrothermal vent metagenome</name>
    <dbReference type="NCBI Taxonomy" id="652676"/>
    <lineage>
        <taxon>unclassified sequences</taxon>
        <taxon>metagenomes</taxon>
        <taxon>ecological metagenomes</taxon>
    </lineage>
</organism>
<dbReference type="InterPro" id="IPR040198">
    <property type="entry name" value="Fido_containing"/>
</dbReference>
<dbReference type="InterPro" id="IPR003812">
    <property type="entry name" value="Fido"/>
</dbReference>
<dbReference type="PROSITE" id="PS51459">
    <property type="entry name" value="FIDO"/>
    <property type="match status" value="1"/>
</dbReference>
<accession>A0A1W1CQD8</accession>
<dbReference type="PANTHER" id="PTHR13504:SF38">
    <property type="entry name" value="FIDO DOMAIN-CONTAINING PROTEIN"/>
    <property type="match status" value="1"/>
</dbReference>
<protein>
    <submittedName>
        <fullName evidence="2">MloA</fullName>
    </submittedName>
</protein>
<dbReference type="PANTHER" id="PTHR13504">
    <property type="entry name" value="FIDO DOMAIN-CONTAINING PROTEIN DDB_G0283145"/>
    <property type="match status" value="1"/>
</dbReference>
<name>A0A1W1CQD8_9ZZZZ</name>
<evidence type="ECO:0000259" key="1">
    <source>
        <dbReference type="PROSITE" id="PS51459"/>
    </source>
</evidence>
<evidence type="ECO:0000313" key="2">
    <source>
        <dbReference type="EMBL" id="SFV67902.1"/>
    </source>
</evidence>
<sequence>MARNTIEKAPFEFSHSLYKIEENYNYLLKYKEVDNKGRYFFWDEFKYRVPKEDDAKIAWWATKWARFTKMKSIEYKDKDKKVFSFCMPDALQAKLHRISKLSAQGIVPHNSIKRNYLISSLLMEEAISSSQLEGASTTRRVAKKMLSSGRKPRNEDELMIVNNYLLMQEVKRTKNEDLTIDMILKYHKIATRENQNNGNIAGTFRSNNEIVITDGFEVVHEPPCFKNIPKRLNIVCEFANKEHLGENGEIFIHPIVKAIILHFMIGYEHPFPDGNGRTARAIFYWYMLKNGFDYFEYVSISKLLKDAPTQYGKSFLYSENDDNDLTYFIFYQVDIIIRAIDELLNYLQDKSKEFEEVTQLLSTSKIGNSLNFIQKDIVKKAIKNPGRIFTSKEIMLDYDKTANTARKYLNELVDYEILATIKNGNTKGYIAPANIRDVLENNK</sequence>
<proteinExistence type="predicted"/>
<dbReference type="SUPFAM" id="SSF140931">
    <property type="entry name" value="Fic-like"/>
    <property type="match status" value="1"/>
</dbReference>
<dbReference type="Pfam" id="PF02661">
    <property type="entry name" value="Fic"/>
    <property type="match status" value="1"/>
</dbReference>
<feature type="domain" description="Fido" evidence="1">
    <location>
        <begin position="178"/>
        <end position="334"/>
    </location>
</feature>
<dbReference type="EMBL" id="FPHI01000035">
    <property type="protein sequence ID" value="SFV67902.1"/>
    <property type="molecule type" value="Genomic_DNA"/>
</dbReference>
<gene>
    <name evidence="2" type="ORF">MNB_SV-3-1242</name>
</gene>